<dbReference type="AlphaFoldDB" id="A0AA42HQF1"/>
<evidence type="ECO:0000313" key="3">
    <source>
        <dbReference type="Proteomes" id="UP001158297"/>
    </source>
</evidence>
<evidence type="ECO:0000313" key="2">
    <source>
        <dbReference type="EMBL" id="MDH0362396.1"/>
    </source>
</evidence>
<gene>
    <name evidence="2" type="ORF">N7330_04885</name>
</gene>
<dbReference type="PROSITE" id="PS51257">
    <property type="entry name" value="PROKAR_LIPOPROTEIN"/>
    <property type="match status" value="1"/>
</dbReference>
<evidence type="ECO:0000256" key="1">
    <source>
        <dbReference type="SAM" id="SignalP"/>
    </source>
</evidence>
<accession>A0AA42HQF1</accession>
<dbReference type="Proteomes" id="UP001158297">
    <property type="component" value="Unassembled WGS sequence"/>
</dbReference>
<reference evidence="2" key="1">
    <citation type="submission" date="2022-09" db="EMBL/GenBank/DDBJ databases">
        <title>Intensive care unit water sources are persistently colonized with multi-drug resistant bacteria and are the site of extensive horizontal gene transfer of antibiotic resistance genes.</title>
        <authorList>
            <person name="Diorio-Toth L."/>
        </authorList>
    </citation>
    <scope>NUCLEOTIDE SEQUENCE</scope>
    <source>
        <strain evidence="2">GD04130</strain>
    </source>
</reference>
<feature type="signal peptide" evidence="1">
    <location>
        <begin position="1"/>
        <end position="22"/>
    </location>
</feature>
<keyword evidence="1" id="KW-0732">Signal</keyword>
<evidence type="ECO:0008006" key="4">
    <source>
        <dbReference type="Google" id="ProtNLM"/>
    </source>
</evidence>
<protein>
    <recommendedName>
        <fullName evidence="4">DUF4410 domain-containing protein</fullName>
    </recommendedName>
</protein>
<feature type="chain" id="PRO_5041321334" description="DUF4410 domain-containing protein" evidence="1">
    <location>
        <begin position="23"/>
        <end position="190"/>
    </location>
</feature>
<dbReference type="RefSeq" id="WP_279859806.1">
    <property type="nucleotide sequence ID" value="NZ_CAURON010000019.1"/>
</dbReference>
<sequence>MHCATRLFALAGVLLTTGCAQITMGPPQPTVENTQALRSSPLAPAQVGVFTVEAGKPAAMDRSHALRGANSVQSPIQGSFAQYLRESLVVELDAAGLLRTGVQTVITGTLLHSAVDPTMGTGTASLQARFVVTRSGQQRYAKELVAHAEWESSFLAAVAVPLAAAHYQGLYRQLVGQLVSDPDFRRALAP</sequence>
<proteinExistence type="predicted"/>
<dbReference type="EMBL" id="JAODZU010000004">
    <property type="protein sequence ID" value="MDH0362396.1"/>
    <property type="molecule type" value="Genomic_DNA"/>
</dbReference>
<organism evidence="2 3">
    <name type="scientific">Comamonas aquatica</name>
    <dbReference type="NCBI Taxonomy" id="225991"/>
    <lineage>
        <taxon>Bacteria</taxon>
        <taxon>Pseudomonadati</taxon>
        <taxon>Pseudomonadota</taxon>
        <taxon>Betaproteobacteria</taxon>
        <taxon>Burkholderiales</taxon>
        <taxon>Comamonadaceae</taxon>
        <taxon>Comamonas</taxon>
    </lineage>
</organism>
<name>A0AA42HQF1_9BURK</name>
<comment type="caution">
    <text evidence="2">The sequence shown here is derived from an EMBL/GenBank/DDBJ whole genome shotgun (WGS) entry which is preliminary data.</text>
</comment>